<accession>A0ABV8Q6H0</accession>
<keyword evidence="1" id="KW-0119">Carbohydrate metabolism</keyword>
<evidence type="ECO:0000256" key="1">
    <source>
        <dbReference type="ARBA" id="ARBA00023277"/>
    </source>
</evidence>
<keyword evidence="3" id="KW-0413">Isomerase</keyword>
<dbReference type="Gene3D" id="3.20.20.150">
    <property type="entry name" value="Divalent-metal-dependent TIM barrel enzymes"/>
    <property type="match status" value="1"/>
</dbReference>
<dbReference type="PANTHER" id="PTHR12110">
    <property type="entry name" value="HYDROXYPYRUVATE ISOMERASE"/>
    <property type="match status" value="1"/>
</dbReference>
<dbReference type="GO" id="GO:0016853">
    <property type="term" value="F:isomerase activity"/>
    <property type="evidence" value="ECO:0007669"/>
    <property type="project" value="UniProtKB-KW"/>
</dbReference>
<comment type="caution">
    <text evidence="3">The sequence shown here is derived from an EMBL/GenBank/DDBJ whole genome shotgun (WGS) entry which is preliminary data.</text>
</comment>
<reference evidence="4" key="1">
    <citation type="journal article" date="2019" name="Int. J. Syst. Evol. Microbiol.">
        <title>The Global Catalogue of Microorganisms (GCM) 10K type strain sequencing project: providing services to taxonomists for standard genome sequencing and annotation.</title>
        <authorList>
            <consortium name="The Broad Institute Genomics Platform"/>
            <consortium name="The Broad Institute Genome Sequencing Center for Infectious Disease"/>
            <person name="Wu L."/>
            <person name="Ma J."/>
        </authorList>
    </citation>
    <scope>NUCLEOTIDE SEQUENCE [LARGE SCALE GENOMIC DNA]</scope>
    <source>
        <strain evidence="4">CGMCC 1.10363</strain>
    </source>
</reference>
<dbReference type="InterPro" id="IPR050312">
    <property type="entry name" value="IolE/XylAMocC-like"/>
</dbReference>
<dbReference type="PANTHER" id="PTHR12110:SF53">
    <property type="entry name" value="BLR5974 PROTEIN"/>
    <property type="match status" value="1"/>
</dbReference>
<dbReference type="InterPro" id="IPR013022">
    <property type="entry name" value="Xyl_isomerase-like_TIM-brl"/>
</dbReference>
<organism evidence="3 4">
    <name type="scientific">Gryllotalpicola reticulitermitis</name>
    <dbReference type="NCBI Taxonomy" id="1184153"/>
    <lineage>
        <taxon>Bacteria</taxon>
        <taxon>Bacillati</taxon>
        <taxon>Actinomycetota</taxon>
        <taxon>Actinomycetes</taxon>
        <taxon>Micrococcales</taxon>
        <taxon>Microbacteriaceae</taxon>
        <taxon>Gryllotalpicola</taxon>
    </lineage>
</organism>
<dbReference type="RefSeq" id="WP_390228701.1">
    <property type="nucleotide sequence ID" value="NZ_JBHSCN010000005.1"/>
</dbReference>
<evidence type="ECO:0000313" key="4">
    <source>
        <dbReference type="Proteomes" id="UP001595900"/>
    </source>
</evidence>
<dbReference type="Pfam" id="PF01261">
    <property type="entry name" value="AP_endonuc_2"/>
    <property type="match status" value="1"/>
</dbReference>
<proteinExistence type="predicted"/>
<feature type="domain" description="Xylose isomerase-like TIM barrel" evidence="2">
    <location>
        <begin position="44"/>
        <end position="256"/>
    </location>
</feature>
<dbReference type="EMBL" id="JBHSCN010000005">
    <property type="protein sequence ID" value="MFC4243617.1"/>
    <property type="molecule type" value="Genomic_DNA"/>
</dbReference>
<protein>
    <submittedName>
        <fullName evidence="3">Sugar phosphate isomerase/epimerase family protein</fullName>
    </submittedName>
</protein>
<sequence>MHITPSAAASITNVAQMRESASFIRAFELSVDFALDELPDQLFDEIAELRSDGVRFSVHAPFRDLNIASLNPGAYEAARADMMRAVEVADRIGAEVVNVHPGIHGYFPPQHWPRMKELERNVYEDLSDYGSARGIRIVAENLIKTNVHFEDTWTLDGVIALHDAWRSELKGVCLDTGHANQAGLDVAAAVRRLGPRVKHLHLQDNHGGPIDEHLPIGDGLIDWDSVFTALEEVDFTGFAVFEFGPAPRQREAVEMLVQRFGERAA</sequence>
<gene>
    <name evidence="3" type="ORF">ACFOYW_09555</name>
</gene>
<evidence type="ECO:0000313" key="3">
    <source>
        <dbReference type="EMBL" id="MFC4243617.1"/>
    </source>
</evidence>
<evidence type="ECO:0000259" key="2">
    <source>
        <dbReference type="Pfam" id="PF01261"/>
    </source>
</evidence>
<dbReference type="InterPro" id="IPR001719">
    <property type="entry name" value="AP_endonuc_2"/>
</dbReference>
<keyword evidence="4" id="KW-1185">Reference proteome</keyword>
<dbReference type="InterPro" id="IPR036237">
    <property type="entry name" value="Xyl_isomerase-like_sf"/>
</dbReference>
<name>A0ABV8Q6H0_9MICO</name>
<dbReference type="SUPFAM" id="SSF51658">
    <property type="entry name" value="Xylose isomerase-like"/>
    <property type="match status" value="1"/>
</dbReference>
<dbReference type="Proteomes" id="UP001595900">
    <property type="component" value="Unassembled WGS sequence"/>
</dbReference>
<dbReference type="SMART" id="SM00518">
    <property type="entry name" value="AP2Ec"/>
    <property type="match status" value="1"/>
</dbReference>